<dbReference type="AlphaFoldDB" id="A0A9W4R165"/>
<sequence>MSNNLKIARLCGQYAQLFEHRFTTKQAQINELIVRIDDVQAQHKSCAQKLDETNNYFFKANVIPEMHQATLNHVASLTRTMSQLSERINELKLERETLEQELKLLKLKQKVIDNQAGKFELQELQRLHKAQDKQLEQLWVINMGGKHRA</sequence>
<organism evidence="2 3">
    <name type="scientific">Pseudoalteromonas holothuriae</name>
    <dbReference type="NCBI Taxonomy" id="2963714"/>
    <lineage>
        <taxon>Bacteria</taxon>
        <taxon>Pseudomonadati</taxon>
        <taxon>Pseudomonadota</taxon>
        <taxon>Gammaproteobacteria</taxon>
        <taxon>Alteromonadales</taxon>
        <taxon>Pseudoalteromonadaceae</taxon>
        <taxon>Pseudoalteromonas</taxon>
    </lineage>
</organism>
<dbReference type="EMBL" id="CAMAPC010000011">
    <property type="protein sequence ID" value="CAH9061719.1"/>
    <property type="molecule type" value="Genomic_DNA"/>
</dbReference>
<evidence type="ECO:0000256" key="1">
    <source>
        <dbReference type="SAM" id="Coils"/>
    </source>
</evidence>
<gene>
    <name evidence="2" type="ORF">PSECIP111854_02868</name>
</gene>
<proteinExistence type="predicted"/>
<name>A0A9W4R165_9GAMM</name>
<evidence type="ECO:0000313" key="2">
    <source>
        <dbReference type="EMBL" id="CAH9061719.1"/>
    </source>
</evidence>
<feature type="coiled-coil region" evidence="1">
    <location>
        <begin position="74"/>
        <end position="115"/>
    </location>
</feature>
<dbReference type="Proteomes" id="UP001152467">
    <property type="component" value="Unassembled WGS sequence"/>
</dbReference>
<keyword evidence="3" id="KW-1185">Reference proteome</keyword>
<evidence type="ECO:0000313" key="3">
    <source>
        <dbReference type="Proteomes" id="UP001152467"/>
    </source>
</evidence>
<comment type="caution">
    <text evidence="2">The sequence shown here is derived from an EMBL/GenBank/DDBJ whole genome shotgun (WGS) entry which is preliminary data.</text>
</comment>
<keyword evidence="1" id="KW-0175">Coiled coil</keyword>
<reference evidence="2" key="1">
    <citation type="submission" date="2022-07" db="EMBL/GenBank/DDBJ databases">
        <authorList>
            <person name="Criscuolo A."/>
        </authorList>
    </citation>
    <scope>NUCLEOTIDE SEQUENCE</scope>
    <source>
        <strain evidence="2">CIP111854</strain>
    </source>
</reference>
<protein>
    <submittedName>
        <fullName evidence="2">Uncharacterized protein</fullName>
    </submittedName>
</protein>
<accession>A0A9W4R165</accession>